<keyword evidence="2" id="KW-0946">Virion</keyword>
<evidence type="ECO:0000259" key="1">
    <source>
        <dbReference type="Pfam" id="PF07304"/>
    </source>
</evidence>
<organism evidence="2 3">
    <name type="scientific">Cinara cedri</name>
    <dbReference type="NCBI Taxonomy" id="506608"/>
    <lineage>
        <taxon>Eukaryota</taxon>
        <taxon>Metazoa</taxon>
        <taxon>Ecdysozoa</taxon>
        <taxon>Arthropoda</taxon>
        <taxon>Hexapoda</taxon>
        <taxon>Insecta</taxon>
        <taxon>Pterygota</taxon>
        <taxon>Neoptera</taxon>
        <taxon>Paraneoptera</taxon>
        <taxon>Hemiptera</taxon>
        <taxon>Sternorrhyncha</taxon>
        <taxon>Aphidomorpha</taxon>
        <taxon>Aphidoidea</taxon>
        <taxon>Aphididae</taxon>
        <taxon>Lachninae</taxon>
        <taxon>Cinara</taxon>
    </lineage>
</organism>
<dbReference type="GO" id="GO:0006357">
    <property type="term" value="P:regulation of transcription by RNA polymerase II"/>
    <property type="evidence" value="ECO:0007669"/>
    <property type="project" value="InterPro"/>
</dbReference>
<dbReference type="AlphaFoldDB" id="A0A5E4M6W6"/>
<dbReference type="EMBL" id="CABPRJ010000477">
    <property type="protein sequence ID" value="VVC27915.1"/>
    <property type="molecule type" value="Genomic_DNA"/>
</dbReference>
<keyword evidence="3" id="KW-1185">Reference proteome</keyword>
<dbReference type="PANTHER" id="PTHR18834:SF2">
    <property type="entry name" value="STEROID RECEPTOR RNA ACTIVATOR 1"/>
    <property type="match status" value="1"/>
</dbReference>
<keyword evidence="2" id="KW-0167">Capsid protein</keyword>
<evidence type="ECO:0000313" key="3">
    <source>
        <dbReference type="Proteomes" id="UP000325440"/>
    </source>
</evidence>
<dbReference type="GO" id="GO:0003713">
    <property type="term" value="F:transcription coactivator activity"/>
    <property type="evidence" value="ECO:0007669"/>
    <property type="project" value="InterPro"/>
</dbReference>
<accession>A0A5E4M6W6</accession>
<dbReference type="GO" id="GO:0005634">
    <property type="term" value="C:nucleus"/>
    <property type="evidence" value="ECO:0007669"/>
    <property type="project" value="TreeGrafter"/>
</dbReference>
<dbReference type="OrthoDB" id="5982138at2759"/>
<proteinExistence type="predicted"/>
<name>A0A5E4M6W6_9HEMI</name>
<dbReference type="Pfam" id="PF07304">
    <property type="entry name" value="SRA1"/>
    <property type="match status" value="1"/>
</dbReference>
<gene>
    <name evidence="2" type="ORF">CINCED_3A021332</name>
</gene>
<dbReference type="InterPro" id="IPR040243">
    <property type="entry name" value="Steroid_recept_RNA_1"/>
</dbReference>
<keyword evidence="2" id="KW-0675">Receptor</keyword>
<evidence type="ECO:0000313" key="2">
    <source>
        <dbReference type="EMBL" id="VVC27915.1"/>
    </source>
</evidence>
<dbReference type="InterPro" id="IPR009917">
    <property type="entry name" value="SRA1/Sec31"/>
</dbReference>
<reference evidence="2 3" key="1">
    <citation type="submission" date="2019-08" db="EMBL/GenBank/DDBJ databases">
        <authorList>
            <person name="Alioto T."/>
            <person name="Alioto T."/>
            <person name="Gomez Garrido J."/>
        </authorList>
    </citation>
    <scope>NUCLEOTIDE SEQUENCE [LARGE SCALE GENOMIC DNA]</scope>
</reference>
<dbReference type="Proteomes" id="UP000325440">
    <property type="component" value="Unassembled WGS sequence"/>
</dbReference>
<feature type="domain" description="SRA1/Sec31" evidence="1">
    <location>
        <begin position="77"/>
        <end position="180"/>
    </location>
</feature>
<dbReference type="Gene3D" id="1.20.940.10">
    <property type="entry name" value="Functional domain of the splicing factor Prp18"/>
    <property type="match status" value="1"/>
</dbReference>
<protein>
    <submittedName>
        <fullName evidence="2">Steroid receptor RNA activator-protein/coat protein complex II, Sec31</fullName>
    </submittedName>
</protein>
<sequence length="183" mass="21006">MTDGYKPYTPGWNDPPSYSFEDTLNAQQGNRPKIFDRIPARVLANGQIPESKTEKYQIPLYDNVSSNENNNDVSAISTSNLCDFTEEERLSYVMESLSVSIQKSTLPESKKLDITKRLSRLEISWKDNQFTDIIQQKTIALVKAIETNNYTEANKLQMSLMVDHTRQCNSWIPAIRQLINQHT</sequence>
<dbReference type="PANTHER" id="PTHR18834">
    <property type="entry name" value="STEROID RECEPTOR RNA ACTIVATOR 1"/>
    <property type="match status" value="1"/>
</dbReference>